<dbReference type="PANTHER" id="PTHR42796">
    <property type="entry name" value="FUMARYLACETOACETATE HYDROLASE DOMAIN-CONTAINING PROTEIN 2A-RELATED"/>
    <property type="match status" value="1"/>
</dbReference>
<dbReference type="Gene3D" id="3.90.850.10">
    <property type="entry name" value="Fumarylacetoacetase-like, C-terminal domain"/>
    <property type="match status" value="1"/>
</dbReference>
<proteinExistence type="inferred from homology"/>
<dbReference type="PANTHER" id="PTHR42796:SF4">
    <property type="entry name" value="FUMARYLACETOACETATE HYDROLASE DOMAIN-CONTAINING PROTEIN 2A"/>
    <property type="match status" value="1"/>
</dbReference>
<keyword evidence="4" id="KW-0378">Hydrolase</keyword>
<dbReference type="EMBL" id="BAUT01000081">
    <property type="protein sequence ID" value="GAE28090.1"/>
    <property type="molecule type" value="Genomic_DNA"/>
</dbReference>
<dbReference type="STRING" id="1236970.JCM9140_4284"/>
<dbReference type="InterPro" id="IPR011234">
    <property type="entry name" value="Fumarylacetoacetase-like_C"/>
</dbReference>
<comment type="similarity">
    <text evidence="1">Belongs to the FAH family.</text>
</comment>
<evidence type="ECO:0000259" key="3">
    <source>
        <dbReference type="Pfam" id="PF01557"/>
    </source>
</evidence>
<dbReference type="GO" id="GO:0016787">
    <property type="term" value="F:hydrolase activity"/>
    <property type="evidence" value="ECO:0007669"/>
    <property type="project" value="UniProtKB-KW"/>
</dbReference>
<evidence type="ECO:0000313" key="5">
    <source>
        <dbReference type="Proteomes" id="UP000018890"/>
    </source>
</evidence>
<evidence type="ECO:0000256" key="1">
    <source>
        <dbReference type="ARBA" id="ARBA00010211"/>
    </source>
</evidence>
<accession>W4Q7Z7</accession>
<protein>
    <submittedName>
        <fullName evidence="4">Fumarylacetoacetate hydrolase family protein</fullName>
    </submittedName>
</protein>
<comment type="caution">
    <text evidence="4">The sequence shown here is derived from an EMBL/GenBank/DDBJ whole genome shotgun (WGS) entry which is preliminary data.</text>
</comment>
<evidence type="ECO:0000256" key="2">
    <source>
        <dbReference type="ARBA" id="ARBA00022723"/>
    </source>
</evidence>
<evidence type="ECO:0000313" key="4">
    <source>
        <dbReference type="EMBL" id="GAE28090.1"/>
    </source>
</evidence>
<dbReference type="SUPFAM" id="SSF56529">
    <property type="entry name" value="FAH"/>
    <property type="match status" value="1"/>
</dbReference>
<name>W4Q7Z7_9BACI</name>
<keyword evidence="5" id="KW-1185">Reference proteome</keyword>
<reference evidence="4" key="1">
    <citation type="journal article" date="2014" name="Genome Announc.">
        <title>Draft Genome Sequences of Three Alkaliphilic Bacillus Strains, Bacillus wakoensis JCM 9140T, Bacillus akibai JCM 9157T, and Bacillus hemicellulosilyticus JCM 9152T.</title>
        <authorList>
            <person name="Yuki M."/>
            <person name="Oshima K."/>
            <person name="Suda W."/>
            <person name="Oshida Y."/>
            <person name="Kitamura K."/>
            <person name="Iida T."/>
            <person name="Hattori M."/>
            <person name="Ohkuma M."/>
        </authorList>
    </citation>
    <scope>NUCLEOTIDE SEQUENCE [LARGE SCALE GENOMIC DNA]</scope>
    <source>
        <strain evidence="4">JCM 9140</strain>
    </source>
</reference>
<dbReference type="GO" id="GO:0044281">
    <property type="term" value="P:small molecule metabolic process"/>
    <property type="evidence" value="ECO:0007669"/>
    <property type="project" value="UniProtKB-ARBA"/>
</dbReference>
<sequence length="282" mass="31329">MKLVTIERDGQELAAIKAVHGLVLLEEINQTYNQNWALYLFDLITTGQLDELNQWYRTDGAKQLENLNAIPFDQAKLRPLYRHPHKILGIGMNYVAHPLAEKTKADPVSFIKPDTTLVGPGEKIHLPAESKKTTAEGELAIIIGKRCSNITEAEAPHVIAGYTTALDMTEADIHGQNPRYLTRAKSFDTFFSFGGELITADEIANVEELQVSTVLNGEVEHKNLVSNMIYNPWYLLSFHSKVMTFLPGDIILTGTPGPVVIRSGDVIECRIEGFTTLQNGVK</sequence>
<dbReference type="OrthoDB" id="9805307at2"/>
<dbReference type="AlphaFoldDB" id="W4Q7Z7"/>
<gene>
    <name evidence="4" type="ORF">JCM9140_4284</name>
</gene>
<dbReference type="GO" id="GO:0046872">
    <property type="term" value="F:metal ion binding"/>
    <property type="evidence" value="ECO:0007669"/>
    <property type="project" value="UniProtKB-KW"/>
</dbReference>
<organism evidence="4 5">
    <name type="scientific">Halalkalibacter wakoensis JCM 9140</name>
    <dbReference type="NCBI Taxonomy" id="1236970"/>
    <lineage>
        <taxon>Bacteria</taxon>
        <taxon>Bacillati</taxon>
        <taxon>Bacillota</taxon>
        <taxon>Bacilli</taxon>
        <taxon>Bacillales</taxon>
        <taxon>Bacillaceae</taxon>
        <taxon>Halalkalibacter</taxon>
    </lineage>
</organism>
<dbReference type="InterPro" id="IPR036663">
    <property type="entry name" value="Fumarylacetoacetase_C_sf"/>
</dbReference>
<dbReference type="Pfam" id="PF01557">
    <property type="entry name" value="FAA_hydrolase"/>
    <property type="match status" value="1"/>
</dbReference>
<feature type="domain" description="Fumarylacetoacetase-like C-terminal" evidence="3">
    <location>
        <begin position="86"/>
        <end position="281"/>
    </location>
</feature>
<keyword evidence="2" id="KW-0479">Metal-binding</keyword>
<dbReference type="InterPro" id="IPR051121">
    <property type="entry name" value="FAH"/>
</dbReference>
<dbReference type="Proteomes" id="UP000018890">
    <property type="component" value="Unassembled WGS sequence"/>
</dbReference>
<dbReference type="RefSeq" id="WP_034750311.1">
    <property type="nucleotide sequence ID" value="NZ_BAUT01000081.1"/>
</dbReference>